<proteinExistence type="predicted"/>
<dbReference type="OrthoDB" id="1159107at2759"/>
<dbReference type="AlphaFoldDB" id="A0A2G9HP84"/>
<gene>
    <name evidence="2" type="ORF">CDL12_07994</name>
</gene>
<accession>A0A2G9HP84</accession>
<dbReference type="Proteomes" id="UP000231279">
    <property type="component" value="Unassembled WGS sequence"/>
</dbReference>
<protein>
    <submittedName>
        <fullName evidence="2">Uncharacterized protein</fullName>
    </submittedName>
</protein>
<feature type="region of interest" description="Disordered" evidence="1">
    <location>
        <begin position="37"/>
        <end position="79"/>
    </location>
</feature>
<feature type="compositionally biased region" description="Basic and acidic residues" evidence="1">
    <location>
        <begin position="52"/>
        <end position="65"/>
    </location>
</feature>
<evidence type="ECO:0000313" key="2">
    <source>
        <dbReference type="EMBL" id="PIN19334.1"/>
    </source>
</evidence>
<keyword evidence="3" id="KW-1185">Reference proteome</keyword>
<organism evidence="2 3">
    <name type="scientific">Handroanthus impetiginosus</name>
    <dbReference type="NCBI Taxonomy" id="429701"/>
    <lineage>
        <taxon>Eukaryota</taxon>
        <taxon>Viridiplantae</taxon>
        <taxon>Streptophyta</taxon>
        <taxon>Embryophyta</taxon>
        <taxon>Tracheophyta</taxon>
        <taxon>Spermatophyta</taxon>
        <taxon>Magnoliopsida</taxon>
        <taxon>eudicotyledons</taxon>
        <taxon>Gunneridae</taxon>
        <taxon>Pentapetalae</taxon>
        <taxon>asterids</taxon>
        <taxon>lamiids</taxon>
        <taxon>Lamiales</taxon>
        <taxon>Bignoniaceae</taxon>
        <taxon>Crescentiina</taxon>
        <taxon>Tabebuia alliance</taxon>
        <taxon>Handroanthus</taxon>
    </lineage>
</organism>
<evidence type="ECO:0000256" key="1">
    <source>
        <dbReference type="SAM" id="MobiDB-lite"/>
    </source>
</evidence>
<sequence>MIPQQWTPPCNSQCTHKYAALMQIPFRHLVRLQFDIPPEKINQVHSRPPKPPPEEKPPPPADESRPPLISDDEMPSTSA</sequence>
<comment type="caution">
    <text evidence="2">The sequence shown here is derived from an EMBL/GenBank/DDBJ whole genome shotgun (WGS) entry which is preliminary data.</text>
</comment>
<feature type="compositionally biased region" description="Acidic residues" evidence="1">
    <location>
        <begin position="70"/>
        <end position="79"/>
    </location>
</feature>
<dbReference type="PANTHER" id="PTHR36053">
    <property type="entry name" value="OSJNBB0017I01.18 PROTEIN"/>
    <property type="match status" value="1"/>
</dbReference>
<dbReference type="PANTHER" id="PTHR36053:SF1">
    <property type="entry name" value="OS04G0680300 PROTEIN"/>
    <property type="match status" value="1"/>
</dbReference>
<evidence type="ECO:0000313" key="3">
    <source>
        <dbReference type="Proteomes" id="UP000231279"/>
    </source>
</evidence>
<name>A0A2G9HP84_9LAMI</name>
<reference evidence="3" key="1">
    <citation type="journal article" date="2018" name="Gigascience">
        <title>Genome assembly of the Pink Ipe (Handroanthus impetiginosus, Bignoniaceae), a highly valued, ecologically keystone Neotropical timber forest tree.</title>
        <authorList>
            <person name="Silva-Junior O.B."/>
            <person name="Grattapaglia D."/>
            <person name="Novaes E."/>
            <person name="Collevatti R.G."/>
        </authorList>
    </citation>
    <scope>NUCLEOTIDE SEQUENCE [LARGE SCALE GENOMIC DNA]</scope>
    <source>
        <strain evidence="3">cv. UFG-1</strain>
    </source>
</reference>
<dbReference type="EMBL" id="NKXS01001293">
    <property type="protein sequence ID" value="PIN19334.1"/>
    <property type="molecule type" value="Genomic_DNA"/>
</dbReference>